<feature type="transmembrane region" description="Helical" evidence="2">
    <location>
        <begin position="29"/>
        <end position="50"/>
    </location>
</feature>
<proteinExistence type="predicted"/>
<evidence type="ECO:0000256" key="2">
    <source>
        <dbReference type="SAM" id="Phobius"/>
    </source>
</evidence>
<keyword evidence="2" id="KW-1133">Transmembrane helix</keyword>
<protein>
    <submittedName>
        <fullName evidence="3">Uncharacterized protein</fullName>
    </submittedName>
</protein>
<gene>
    <name evidence="3" type="ORF">A4U43_C03F14470</name>
</gene>
<keyword evidence="2" id="KW-0472">Membrane</keyword>
<dbReference type="Gramene" id="ONK75207">
    <property type="protein sequence ID" value="ONK75207"/>
    <property type="gene ID" value="A4U43_C03F14470"/>
</dbReference>
<keyword evidence="4" id="KW-1185">Reference proteome</keyword>
<sequence length="119" mass="14024">MGVRRIALFHTRSHILNKEPFDRTIYKNMALFISSCWFYFTQFVFFLVKFTARHVFRIKMEEGSEEVIEDYSVSLQPVPEPNEMEERDFNGFGVLGNDKQTSCIPQKKSQNRNNYLATA</sequence>
<dbReference type="AlphaFoldDB" id="A0A5P1FCU9"/>
<evidence type="ECO:0000313" key="3">
    <source>
        <dbReference type="EMBL" id="ONK75207.1"/>
    </source>
</evidence>
<organism evidence="3 4">
    <name type="scientific">Asparagus officinalis</name>
    <name type="common">Garden asparagus</name>
    <dbReference type="NCBI Taxonomy" id="4686"/>
    <lineage>
        <taxon>Eukaryota</taxon>
        <taxon>Viridiplantae</taxon>
        <taxon>Streptophyta</taxon>
        <taxon>Embryophyta</taxon>
        <taxon>Tracheophyta</taxon>
        <taxon>Spermatophyta</taxon>
        <taxon>Magnoliopsida</taxon>
        <taxon>Liliopsida</taxon>
        <taxon>Asparagales</taxon>
        <taxon>Asparagaceae</taxon>
        <taxon>Asparagoideae</taxon>
        <taxon>Asparagus</taxon>
    </lineage>
</organism>
<evidence type="ECO:0000313" key="4">
    <source>
        <dbReference type="Proteomes" id="UP000243459"/>
    </source>
</evidence>
<keyword evidence="2" id="KW-0812">Transmembrane</keyword>
<feature type="region of interest" description="Disordered" evidence="1">
    <location>
        <begin position="100"/>
        <end position="119"/>
    </location>
</feature>
<accession>A0A5P1FCU9</accession>
<name>A0A5P1FCU9_ASPOF</name>
<dbReference type="EMBL" id="CM007383">
    <property type="protein sequence ID" value="ONK75207.1"/>
    <property type="molecule type" value="Genomic_DNA"/>
</dbReference>
<reference evidence="4" key="1">
    <citation type="journal article" date="2017" name="Nat. Commun.">
        <title>The asparagus genome sheds light on the origin and evolution of a young Y chromosome.</title>
        <authorList>
            <person name="Harkess A."/>
            <person name="Zhou J."/>
            <person name="Xu C."/>
            <person name="Bowers J.E."/>
            <person name="Van der Hulst R."/>
            <person name="Ayyampalayam S."/>
            <person name="Mercati F."/>
            <person name="Riccardi P."/>
            <person name="McKain M.R."/>
            <person name="Kakrana A."/>
            <person name="Tang H."/>
            <person name="Ray J."/>
            <person name="Groenendijk J."/>
            <person name="Arikit S."/>
            <person name="Mathioni S.M."/>
            <person name="Nakano M."/>
            <person name="Shan H."/>
            <person name="Telgmann-Rauber A."/>
            <person name="Kanno A."/>
            <person name="Yue Z."/>
            <person name="Chen H."/>
            <person name="Li W."/>
            <person name="Chen Y."/>
            <person name="Xu X."/>
            <person name="Zhang Y."/>
            <person name="Luo S."/>
            <person name="Chen H."/>
            <person name="Gao J."/>
            <person name="Mao Z."/>
            <person name="Pires J.C."/>
            <person name="Luo M."/>
            <person name="Kudrna D."/>
            <person name="Wing R.A."/>
            <person name="Meyers B.C."/>
            <person name="Yi K."/>
            <person name="Kong H."/>
            <person name="Lavrijsen P."/>
            <person name="Sunseri F."/>
            <person name="Falavigna A."/>
            <person name="Ye Y."/>
            <person name="Leebens-Mack J.H."/>
            <person name="Chen G."/>
        </authorList>
    </citation>
    <scope>NUCLEOTIDE SEQUENCE [LARGE SCALE GENOMIC DNA]</scope>
    <source>
        <strain evidence="4">cv. DH0086</strain>
    </source>
</reference>
<dbReference type="Proteomes" id="UP000243459">
    <property type="component" value="Chromosome 3"/>
</dbReference>
<evidence type="ECO:0000256" key="1">
    <source>
        <dbReference type="SAM" id="MobiDB-lite"/>
    </source>
</evidence>